<gene>
    <name evidence="1" type="ORF">A2311_03795</name>
</gene>
<evidence type="ECO:0000313" key="1">
    <source>
        <dbReference type="EMBL" id="OGC31341.1"/>
    </source>
</evidence>
<dbReference type="EMBL" id="MEUF01000083">
    <property type="protein sequence ID" value="OGC31341.1"/>
    <property type="molecule type" value="Genomic_DNA"/>
</dbReference>
<organism evidence="1 2">
    <name type="scientific">candidate division WOR-1 bacterium RIFOXYB2_FULL_48_7</name>
    <dbReference type="NCBI Taxonomy" id="1802583"/>
    <lineage>
        <taxon>Bacteria</taxon>
        <taxon>Bacillati</taxon>
        <taxon>Saganbacteria</taxon>
    </lineage>
</organism>
<sequence>MGYRRRIKPDYQLIAELIKPGTKVLDLGCGDGSMLANLIKEKGVSGIGVDSFPDGLDHCLAKGLAVLQLDLNKGLAGFRNQSFDYVVLNMTLQSIYQPLKLLKEMVRVGKQAIVGFPNFGHWKLIFELLTTQRMPKTKTLPYEWYDTPNIRLLTIKDFRLLCRDCGVEIIKEKYLNEAGAIIGGPLLNWRAVEGVFLVKAAE</sequence>
<reference evidence="1 2" key="1">
    <citation type="journal article" date="2016" name="Nat. Commun.">
        <title>Thousands of microbial genomes shed light on interconnected biogeochemical processes in an aquifer system.</title>
        <authorList>
            <person name="Anantharaman K."/>
            <person name="Brown C.T."/>
            <person name="Hug L.A."/>
            <person name="Sharon I."/>
            <person name="Castelle C.J."/>
            <person name="Probst A.J."/>
            <person name="Thomas B.C."/>
            <person name="Singh A."/>
            <person name="Wilkins M.J."/>
            <person name="Karaoz U."/>
            <person name="Brodie E.L."/>
            <person name="Williams K.H."/>
            <person name="Hubbard S.S."/>
            <person name="Banfield J.F."/>
        </authorList>
    </citation>
    <scope>NUCLEOTIDE SEQUENCE [LARGE SCALE GENOMIC DNA]</scope>
</reference>
<dbReference type="InterPro" id="IPR010743">
    <property type="entry name" value="Methionine_synth_MetW"/>
</dbReference>
<comment type="caution">
    <text evidence="1">The sequence shown here is derived from an EMBL/GenBank/DDBJ whole genome shotgun (WGS) entry which is preliminary data.</text>
</comment>
<dbReference type="STRING" id="1802583.A2311_03795"/>
<name>A0A1F4TF17_UNCSA</name>
<dbReference type="Gene3D" id="3.40.50.150">
    <property type="entry name" value="Vaccinia Virus protein VP39"/>
    <property type="match status" value="1"/>
</dbReference>
<dbReference type="Pfam" id="PF07021">
    <property type="entry name" value="MetW"/>
    <property type="match status" value="1"/>
</dbReference>
<dbReference type="NCBIfam" id="TIGR02081">
    <property type="entry name" value="metW"/>
    <property type="match status" value="1"/>
</dbReference>
<proteinExistence type="predicted"/>
<dbReference type="Proteomes" id="UP000178951">
    <property type="component" value="Unassembled WGS sequence"/>
</dbReference>
<dbReference type="InterPro" id="IPR029063">
    <property type="entry name" value="SAM-dependent_MTases_sf"/>
</dbReference>
<dbReference type="CDD" id="cd02440">
    <property type="entry name" value="AdoMet_MTases"/>
    <property type="match status" value="1"/>
</dbReference>
<evidence type="ECO:0000313" key="2">
    <source>
        <dbReference type="Proteomes" id="UP000178951"/>
    </source>
</evidence>
<accession>A0A1F4TF17</accession>
<dbReference type="AlphaFoldDB" id="A0A1F4TF17"/>
<dbReference type="SUPFAM" id="SSF53335">
    <property type="entry name" value="S-adenosyl-L-methionine-dependent methyltransferases"/>
    <property type="match status" value="1"/>
</dbReference>
<protein>
    <submittedName>
        <fullName evidence="1">Methionine biosynthesis protein MetW</fullName>
    </submittedName>
</protein>